<evidence type="ECO:0000313" key="2">
    <source>
        <dbReference type="EMBL" id="BAU86960.1"/>
    </source>
</evidence>
<dbReference type="EMBL" id="AP017424">
    <property type="protein sequence ID" value="BAU86960.1"/>
    <property type="molecule type" value="Genomic_DNA"/>
</dbReference>
<dbReference type="KEGG" id="slau:SLA_6091"/>
<feature type="compositionally biased region" description="Pro residues" evidence="1">
    <location>
        <begin position="97"/>
        <end position="111"/>
    </location>
</feature>
<keyword evidence="3" id="KW-1185">Reference proteome</keyword>
<evidence type="ECO:0000256" key="1">
    <source>
        <dbReference type="SAM" id="MobiDB-lite"/>
    </source>
</evidence>
<sequence length="144" mass="15014">MVTTLYACGDDPEPCERVPAGRLYVPVRPAAHGCAVRLFRTPVGRRTAVAFTTPGRLRAVLGAGHAWAPLAVPALRALVAPLGVDALIVDPVLTAPAPAPVPAPAAPPAQAPRPDRPDRPTRPAQPDRPARPVRPVRPAAVPAR</sequence>
<dbReference type="Proteomes" id="UP000217676">
    <property type="component" value="Chromosome"/>
</dbReference>
<accession>A0A160P7Y7</accession>
<protein>
    <submittedName>
        <fullName evidence="2">Alpha-L-fucosidase</fullName>
    </submittedName>
</protein>
<reference evidence="2 3" key="1">
    <citation type="journal article" date="2016" name="Genome Announc.">
        <title>Complete Genome Sequence of Thiostrepton-Producing Streptomyces laurentii ATCC 31255.</title>
        <authorList>
            <person name="Doi K."/>
            <person name="Fujino Y."/>
            <person name="Nagayoshi Y."/>
            <person name="Ohshima T."/>
            <person name="Ogata S."/>
        </authorList>
    </citation>
    <scope>NUCLEOTIDE SEQUENCE [LARGE SCALE GENOMIC DNA]</scope>
    <source>
        <strain evidence="2 3">ATCC 31255</strain>
    </source>
</reference>
<organism evidence="2 3">
    <name type="scientific">Streptomyces laurentii</name>
    <dbReference type="NCBI Taxonomy" id="39478"/>
    <lineage>
        <taxon>Bacteria</taxon>
        <taxon>Bacillati</taxon>
        <taxon>Actinomycetota</taxon>
        <taxon>Actinomycetes</taxon>
        <taxon>Kitasatosporales</taxon>
        <taxon>Streptomycetaceae</taxon>
        <taxon>Streptomyces</taxon>
    </lineage>
</organism>
<gene>
    <name evidence="2" type="ORF">SLA_6091</name>
</gene>
<dbReference type="AlphaFoldDB" id="A0A160P7Y7"/>
<name>A0A160P7Y7_STRLU</name>
<dbReference type="RefSeq" id="WP_359885529.1">
    <property type="nucleotide sequence ID" value="NZ_JBEYHT010000102.1"/>
</dbReference>
<dbReference type="NCBIfam" id="NF042914">
    <property type="entry name" value="SAV915_dom"/>
    <property type="match status" value="1"/>
</dbReference>
<dbReference type="InterPro" id="IPR049975">
    <property type="entry name" value="SAV_915-like_dom"/>
</dbReference>
<feature type="region of interest" description="Disordered" evidence="1">
    <location>
        <begin position="97"/>
        <end position="144"/>
    </location>
</feature>
<evidence type="ECO:0000313" key="3">
    <source>
        <dbReference type="Proteomes" id="UP000217676"/>
    </source>
</evidence>
<proteinExistence type="predicted"/>